<keyword evidence="2" id="KW-1185">Reference proteome</keyword>
<dbReference type="Proteomes" id="UP000054821">
    <property type="component" value="Unassembled WGS sequence"/>
</dbReference>
<accession>A0A2P4ZZM2</accession>
<organism evidence="1 2">
    <name type="scientific">Trichoderma gamsii</name>
    <dbReference type="NCBI Taxonomy" id="398673"/>
    <lineage>
        <taxon>Eukaryota</taxon>
        <taxon>Fungi</taxon>
        <taxon>Dikarya</taxon>
        <taxon>Ascomycota</taxon>
        <taxon>Pezizomycotina</taxon>
        <taxon>Sordariomycetes</taxon>
        <taxon>Hypocreomycetidae</taxon>
        <taxon>Hypocreales</taxon>
        <taxon>Hypocreaceae</taxon>
        <taxon>Trichoderma</taxon>
    </lineage>
</organism>
<dbReference type="RefSeq" id="XP_024406509.1">
    <property type="nucleotide sequence ID" value="XM_024548693.1"/>
</dbReference>
<protein>
    <submittedName>
        <fullName evidence="1">Uncharacterized protein</fullName>
    </submittedName>
</protein>
<comment type="caution">
    <text evidence="1">The sequence shown here is derived from an EMBL/GenBank/DDBJ whole genome shotgun (WGS) entry which is preliminary data.</text>
</comment>
<evidence type="ECO:0000313" key="1">
    <source>
        <dbReference type="EMBL" id="PON29750.1"/>
    </source>
</evidence>
<gene>
    <name evidence="1" type="ORF">TGAM01_v201116</name>
</gene>
<name>A0A2P4ZZM2_9HYPO</name>
<dbReference type="AlphaFoldDB" id="A0A2P4ZZM2"/>
<dbReference type="EMBL" id="JPDN02000003">
    <property type="protein sequence ID" value="PON29750.1"/>
    <property type="molecule type" value="Genomic_DNA"/>
</dbReference>
<reference evidence="1 2" key="1">
    <citation type="journal article" date="2016" name="Genome Announc.">
        <title>Draft Whole-Genome Sequence of Trichoderma gamsii T6085, a Promising Biocontrol Agent of Fusarium Head Blight on Wheat.</title>
        <authorList>
            <person name="Baroncelli R."/>
            <person name="Zapparata A."/>
            <person name="Piaggeschi G."/>
            <person name="Sarrocco S."/>
            <person name="Vannacci G."/>
        </authorList>
    </citation>
    <scope>NUCLEOTIDE SEQUENCE [LARGE SCALE GENOMIC DNA]</scope>
    <source>
        <strain evidence="1 2">T6085</strain>
    </source>
</reference>
<proteinExistence type="predicted"/>
<sequence length="126" mass="13925">MSHHHHRILVWFSQYLCQEVSHDVAASSQKILSGLVPAPYDNTVTSISQLKSADTIKHKSTRKSKRSPHLTATQLPMSLCSSFKNSALAFRGFVLSCCHGPSSIPREIPILLCTPTMGQNMSTGRY</sequence>
<evidence type="ECO:0000313" key="2">
    <source>
        <dbReference type="Proteomes" id="UP000054821"/>
    </source>
</evidence>
<dbReference type="GeneID" id="36347303"/>